<dbReference type="AlphaFoldDB" id="U5CXN4"/>
<name>U5CXN4_AMBTC</name>
<proteinExistence type="predicted"/>
<sequence length="103" mass="11730">MVYKLLMDGNFQCIKRLTYSNLLLLHGFSIHNQHWSGDVTTNYSLLEILPLQIQIYARSQIDVLVVIKLFGPSPSAVCRIDHVSFGTDALIFQVENLKLLILL</sequence>
<dbReference type="EMBL" id="KI392290">
    <property type="protein sequence ID" value="ERN18076.1"/>
    <property type="molecule type" value="Genomic_DNA"/>
</dbReference>
<dbReference type="HOGENOM" id="CLU_2267388_0_0_1"/>
<dbReference type="Gramene" id="ERN18076">
    <property type="protein sequence ID" value="ERN18076"/>
    <property type="gene ID" value="AMTR_s00046p00219970"/>
</dbReference>
<evidence type="ECO:0000313" key="2">
    <source>
        <dbReference type="Proteomes" id="UP000017836"/>
    </source>
</evidence>
<reference evidence="2" key="1">
    <citation type="journal article" date="2013" name="Science">
        <title>The Amborella genome and the evolution of flowering plants.</title>
        <authorList>
            <consortium name="Amborella Genome Project"/>
        </authorList>
    </citation>
    <scope>NUCLEOTIDE SEQUENCE [LARGE SCALE GENOMIC DNA]</scope>
</reference>
<dbReference type="Proteomes" id="UP000017836">
    <property type="component" value="Unassembled WGS sequence"/>
</dbReference>
<accession>U5CXN4</accession>
<gene>
    <name evidence="1" type="ORF">AMTR_s00046p00219970</name>
</gene>
<evidence type="ECO:0000313" key="1">
    <source>
        <dbReference type="EMBL" id="ERN18076.1"/>
    </source>
</evidence>
<keyword evidence="2" id="KW-1185">Reference proteome</keyword>
<organism evidence="1 2">
    <name type="scientific">Amborella trichopoda</name>
    <dbReference type="NCBI Taxonomy" id="13333"/>
    <lineage>
        <taxon>Eukaryota</taxon>
        <taxon>Viridiplantae</taxon>
        <taxon>Streptophyta</taxon>
        <taxon>Embryophyta</taxon>
        <taxon>Tracheophyta</taxon>
        <taxon>Spermatophyta</taxon>
        <taxon>Magnoliopsida</taxon>
        <taxon>Amborellales</taxon>
        <taxon>Amborellaceae</taxon>
        <taxon>Amborella</taxon>
    </lineage>
</organism>
<protein>
    <submittedName>
        <fullName evidence="1">Uncharacterized protein</fullName>
    </submittedName>
</protein>